<dbReference type="GO" id="GO:0055085">
    <property type="term" value="P:transmembrane transport"/>
    <property type="evidence" value="ECO:0007669"/>
    <property type="project" value="InterPro"/>
</dbReference>
<evidence type="ECO:0008006" key="5">
    <source>
        <dbReference type="Google" id="ProtNLM"/>
    </source>
</evidence>
<dbReference type="EMBL" id="AP014940">
    <property type="protein sequence ID" value="BAV98182.1"/>
    <property type="molecule type" value="Genomic_DNA"/>
</dbReference>
<feature type="transmembrane region" description="Helical" evidence="2">
    <location>
        <begin position="21"/>
        <end position="42"/>
    </location>
</feature>
<gene>
    <name evidence="3" type="ORF">LEN_2695</name>
</gene>
<keyword evidence="1" id="KW-0175">Coiled coil</keyword>
<accession>A0AAU9AG18</accession>
<protein>
    <recommendedName>
        <fullName evidence="5">Low affinity iron permease family protein</fullName>
    </recommendedName>
</protein>
<dbReference type="Proteomes" id="UP000218824">
    <property type="component" value="Chromosome"/>
</dbReference>
<organism evidence="3 4">
    <name type="scientific">Lysobacter enzymogenes</name>
    <dbReference type="NCBI Taxonomy" id="69"/>
    <lineage>
        <taxon>Bacteria</taxon>
        <taxon>Pseudomonadati</taxon>
        <taxon>Pseudomonadota</taxon>
        <taxon>Gammaproteobacteria</taxon>
        <taxon>Lysobacterales</taxon>
        <taxon>Lysobacteraceae</taxon>
        <taxon>Lysobacter</taxon>
    </lineage>
</organism>
<evidence type="ECO:0000313" key="3">
    <source>
        <dbReference type="EMBL" id="BAV98182.1"/>
    </source>
</evidence>
<sequence>MSAVRRGFERGAKAAARFTGHPLCFGLAVLVVLAWVISGPMFGYSDTWQLVINTGTTIVTFLMVFLIQNSQNRDAAAVQIKLDELIRATREAENALLDLEELDEDALERFRKRYEDLACQARDEAQRRGRPAGISAER</sequence>
<reference evidence="3 4" key="1">
    <citation type="journal article" date="2017" name="DNA Res.">
        <title>Complete genome sequence and expression profile of the commercial lytic enzyme producer Lysobacter enzymogenes M497-1.</title>
        <authorList>
            <person name="Takami H."/>
            <person name="Toyoda A."/>
            <person name="Uchiyama I."/>
            <person name="Itoh T."/>
            <person name="Takaki Y."/>
            <person name="Arai W."/>
            <person name="Nishi S."/>
            <person name="Kawai M."/>
            <person name="Shinya K."/>
            <person name="Ikeda H."/>
        </authorList>
    </citation>
    <scope>NUCLEOTIDE SEQUENCE [LARGE SCALE GENOMIC DNA]</scope>
    <source>
        <strain evidence="3 4">M497-1</strain>
    </source>
</reference>
<feature type="coiled-coil region" evidence="1">
    <location>
        <begin position="75"/>
        <end position="127"/>
    </location>
</feature>
<dbReference type="AlphaFoldDB" id="A0AAU9AG18"/>
<name>A0AAU9AG18_LYSEN</name>
<evidence type="ECO:0000256" key="1">
    <source>
        <dbReference type="SAM" id="Coils"/>
    </source>
</evidence>
<proteinExistence type="predicted"/>
<dbReference type="GeneID" id="83064536"/>
<dbReference type="Pfam" id="PF04120">
    <property type="entry name" value="Iron_permease"/>
    <property type="match status" value="1"/>
</dbReference>
<keyword evidence="2" id="KW-0812">Transmembrane</keyword>
<evidence type="ECO:0000313" key="4">
    <source>
        <dbReference type="Proteomes" id="UP000218824"/>
    </source>
</evidence>
<evidence type="ECO:0000256" key="2">
    <source>
        <dbReference type="SAM" id="Phobius"/>
    </source>
</evidence>
<keyword evidence="2" id="KW-0472">Membrane</keyword>
<dbReference type="KEGG" id="lem:LEN_2695"/>
<dbReference type="RefSeq" id="WP_096378701.1">
    <property type="nucleotide sequence ID" value="NZ_AP014940.1"/>
</dbReference>
<feature type="transmembrane region" description="Helical" evidence="2">
    <location>
        <begin position="48"/>
        <end position="67"/>
    </location>
</feature>
<dbReference type="InterPro" id="IPR007251">
    <property type="entry name" value="Iron_permease_Fet4"/>
</dbReference>
<keyword evidence="2" id="KW-1133">Transmembrane helix</keyword>